<dbReference type="PANTHER" id="PTHR37512:SF1">
    <property type="entry name" value="NADR_TTD14 AAA DOMAIN-CONTAINING PROTEIN"/>
    <property type="match status" value="1"/>
</dbReference>
<dbReference type="PANTHER" id="PTHR37512">
    <property type="entry name" value="TRIFUNCTIONAL NAD BIOSYNTHESIS/REGULATOR PROTEIN NADR"/>
    <property type="match status" value="1"/>
</dbReference>
<accession>A0A6J6LJL2</accession>
<sequence>MIGGESTGKTTLALGLAATSHGVVVSEALRAFVDDHGRTPLPEEQHSILLAQRSREIAASQDHPHATIVCDPATTMTAIYSELYFKDSSLRMQAMEYAADYDAILWCRPDIPWVAEPGQHDGPQFREAADLLISQWLDDLRVATPVLEITGTQGRILMARDLLDAQFGSVWQQPAPRSST</sequence>
<dbReference type="InterPro" id="IPR038727">
    <property type="entry name" value="NadR/Ttd14_AAA_dom"/>
</dbReference>
<protein>
    <submittedName>
        <fullName evidence="2">Unannotated protein</fullName>
    </submittedName>
</protein>
<feature type="domain" description="NadR/Ttd14 AAA" evidence="1">
    <location>
        <begin position="1"/>
        <end position="144"/>
    </location>
</feature>
<evidence type="ECO:0000259" key="1">
    <source>
        <dbReference type="Pfam" id="PF13521"/>
    </source>
</evidence>
<dbReference type="Pfam" id="PF13521">
    <property type="entry name" value="AAA_28"/>
    <property type="match status" value="1"/>
</dbReference>
<evidence type="ECO:0000313" key="2">
    <source>
        <dbReference type="EMBL" id="CAB4660555.1"/>
    </source>
</evidence>
<reference evidence="2" key="1">
    <citation type="submission" date="2020-05" db="EMBL/GenBank/DDBJ databases">
        <authorList>
            <person name="Chiriac C."/>
            <person name="Salcher M."/>
            <person name="Ghai R."/>
            <person name="Kavagutti S V."/>
        </authorList>
    </citation>
    <scope>NUCLEOTIDE SEQUENCE</scope>
</reference>
<dbReference type="SUPFAM" id="SSF52540">
    <property type="entry name" value="P-loop containing nucleoside triphosphate hydrolases"/>
    <property type="match status" value="1"/>
</dbReference>
<proteinExistence type="predicted"/>
<organism evidence="2">
    <name type="scientific">freshwater metagenome</name>
    <dbReference type="NCBI Taxonomy" id="449393"/>
    <lineage>
        <taxon>unclassified sequences</taxon>
        <taxon>metagenomes</taxon>
        <taxon>ecological metagenomes</taxon>
    </lineage>
</organism>
<dbReference type="InterPro" id="IPR027417">
    <property type="entry name" value="P-loop_NTPase"/>
</dbReference>
<dbReference type="InterPro" id="IPR052735">
    <property type="entry name" value="NAD_biosynth-regulator"/>
</dbReference>
<name>A0A6J6LJL2_9ZZZZ</name>
<dbReference type="AlphaFoldDB" id="A0A6J6LJL2"/>
<dbReference type="Gene3D" id="3.40.50.300">
    <property type="entry name" value="P-loop containing nucleotide triphosphate hydrolases"/>
    <property type="match status" value="1"/>
</dbReference>
<dbReference type="EMBL" id="CAEZWR010000044">
    <property type="protein sequence ID" value="CAB4660555.1"/>
    <property type="molecule type" value="Genomic_DNA"/>
</dbReference>
<gene>
    <name evidence="2" type="ORF">UFOPK2282_00510</name>
</gene>